<evidence type="ECO:0000313" key="8">
    <source>
        <dbReference type="Proteomes" id="UP001385951"/>
    </source>
</evidence>
<dbReference type="InterPro" id="IPR000719">
    <property type="entry name" value="Prot_kinase_dom"/>
</dbReference>
<dbReference type="PANTHER" id="PTHR44329">
    <property type="entry name" value="SERINE/THREONINE-PROTEIN KINASE TNNI3K-RELATED"/>
    <property type="match status" value="1"/>
</dbReference>
<organism evidence="7 8">
    <name type="scientific">Cerrena zonata</name>
    <dbReference type="NCBI Taxonomy" id="2478898"/>
    <lineage>
        <taxon>Eukaryota</taxon>
        <taxon>Fungi</taxon>
        <taxon>Dikarya</taxon>
        <taxon>Basidiomycota</taxon>
        <taxon>Agaricomycotina</taxon>
        <taxon>Agaricomycetes</taxon>
        <taxon>Polyporales</taxon>
        <taxon>Cerrenaceae</taxon>
        <taxon>Cerrena</taxon>
    </lineage>
</organism>
<protein>
    <recommendedName>
        <fullName evidence="6">Protein kinase domain-containing protein</fullName>
    </recommendedName>
</protein>
<dbReference type="InterPro" id="IPR011009">
    <property type="entry name" value="Kinase-like_dom_sf"/>
</dbReference>
<sequence length="561" mass="63245">MDSQLWEWVHIWIKHITLGLSHIHSEGIIHGDLRGVNILINEDNSACLADFGLSAFSDITSNQFATIQGGVESWLAPEILDPEAFDIASDRQTHAGDIYSFACVCIELYTGRDPWNEVSRYSVLLRVLKGERPVRPKFHDTVEMEDSLWDLIQTCWTPLPNERPMASRLVEQIDEVINHMYYGYQGVETQPVYPADEVAKLYPRKVSNTNVATAVDTLINQGSGSVGGTEDLSRDQYQASDVHRTYLSSTMQERSYLHSTSAGETSSSVKSLRENIWHIQLLLLSILTALNDLKKLKLTSKRLKVVEGLASTWDGHRFMFTGIISRSHRLAECILSNAERIERCVNQMGSDPHENSVLAEELEAYITSSYCFRRRACNIVDDIQILHLDIYVTFDSLKSLVDDRPIEAILFTTIADAHDAYATMYCRIKQHILALREELLRLTNSECYQIVFAGAQTAGTNNNETASDNSTRGHDHDKKYSPRPQVIKDEIALIQSWRNAISELTSMHQSAVMIQSIKNLPRDIASKLLSSRIKNFLRDNTISGRAASNIKVAIDSQLSVL</sequence>
<reference evidence="7 8" key="1">
    <citation type="submission" date="2022-09" db="EMBL/GenBank/DDBJ databases">
        <authorList>
            <person name="Palmer J.M."/>
        </authorList>
    </citation>
    <scope>NUCLEOTIDE SEQUENCE [LARGE SCALE GENOMIC DNA]</scope>
    <source>
        <strain evidence="7 8">DSM 7382</strain>
    </source>
</reference>
<evidence type="ECO:0000256" key="1">
    <source>
        <dbReference type="ARBA" id="ARBA00022679"/>
    </source>
</evidence>
<dbReference type="PROSITE" id="PS00109">
    <property type="entry name" value="PROTEIN_KINASE_TYR"/>
    <property type="match status" value="1"/>
</dbReference>
<keyword evidence="8" id="KW-1185">Reference proteome</keyword>
<dbReference type="InterPro" id="IPR008266">
    <property type="entry name" value="Tyr_kinase_AS"/>
</dbReference>
<keyword evidence="4" id="KW-0067">ATP-binding</keyword>
<comment type="caution">
    <text evidence="7">The sequence shown here is derived from an EMBL/GenBank/DDBJ whole genome shotgun (WGS) entry which is preliminary data.</text>
</comment>
<dbReference type="GO" id="GO:0004674">
    <property type="term" value="F:protein serine/threonine kinase activity"/>
    <property type="evidence" value="ECO:0007669"/>
    <property type="project" value="TreeGrafter"/>
</dbReference>
<dbReference type="AlphaFoldDB" id="A0AAW0GBN9"/>
<accession>A0AAW0GBN9</accession>
<keyword evidence="3" id="KW-0418">Kinase</keyword>
<gene>
    <name evidence="7" type="ORF">QCA50_009833</name>
</gene>
<proteinExistence type="predicted"/>
<dbReference type="Proteomes" id="UP001385951">
    <property type="component" value="Unassembled WGS sequence"/>
</dbReference>
<feature type="compositionally biased region" description="Polar residues" evidence="5">
    <location>
        <begin position="461"/>
        <end position="470"/>
    </location>
</feature>
<dbReference type="SUPFAM" id="SSF56112">
    <property type="entry name" value="Protein kinase-like (PK-like)"/>
    <property type="match status" value="1"/>
</dbReference>
<evidence type="ECO:0000256" key="4">
    <source>
        <dbReference type="ARBA" id="ARBA00022840"/>
    </source>
</evidence>
<feature type="region of interest" description="Disordered" evidence="5">
    <location>
        <begin position="461"/>
        <end position="481"/>
    </location>
</feature>
<evidence type="ECO:0000256" key="3">
    <source>
        <dbReference type="ARBA" id="ARBA00022777"/>
    </source>
</evidence>
<dbReference type="InterPro" id="IPR001245">
    <property type="entry name" value="Ser-Thr/Tyr_kinase_cat_dom"/>
</dbReference>
<dbReference type="Gene3D" id="1.10.510.10">
    <property type="entry name" value="Transferase(Phosphotransferase) domain 1"/>
    <property type="match status" value="1"/>
</dbReference>
<evidence type="ECO:0000313" key="7">
    <source>
        <dbReference type="EMBL" id="KAK7687327.1"/>
    </source>
</evidence>
<dbReference type="Pfam" id="PF07714">
    <property type="entry name" value="PK_Tyr_Ser-Thr"/>
    <property type="match status" value="1"/>
</dbReference>
<dbReference type="GO" id="GO:0005524">
    <property type="term" value="F:ATP binding"/>
    <property type="evidence" value="ECO:0007669"/>
    <property type="project" value="UniProtKB-KW"/>
</dbReference>
<dbReference type="PANTHER" id="PTHR44329:SF288">
    <property type="entry name" value="MITOGEN-ACTIVATED PROTEIN KINASE KINASE KINASE 20"/>
    <property type="match status" value="1"/>
</dbReference>
<feature type="compositionally biased region" description="Basic and acidic residues" evidence="5">
    <location>
        <begin position="471"/>
        <end position="481"/>
    </location>
</feature>
<dbReference type="EMBL" id="JASBNA010000014">
    <property type="protein sequence ID" value="KAK7687327.1"/>
    <property type="molecule type" value="Genomic_DNA"/>
</dbReference>
<evidence type="ECO:0000256" key="2">
    <source>
        <dbReference type="ARBA" id="ARBA00022741"/>
    </source>
</evidence>
<name>A0AAW0GBN9_9APHY</name>
<dbReference type="PROSITE" id="PS50011">
    <property type="entry name" value="PROTEIN_KINASE_DOM"/>
    <property type="match status" value="1"/>
</dbReference>
<feature type="domain" description="Protein kinase" evidence="6">
    <location>
        <begin position="1"/>
        <end position="182"/>
    </location>
</feature>
<dbReference type="InterPro" id="IPR051681">
    <property type="entry name" value="Ser/Thr_Kinases-Pseudokinases"/>
</dbReference>
<evidence type="ECO:0000256" key="5">
    <source>
        <dbReference type="SAM" id="MobiDB-lite"/>
    </source>
</evidence>
<keyword evidence="2" id="KW-0547">Nucleotide-binding</keyword>
<evidence type="ECO:0000259" key="6">
    <source>
        <dbReference type="PROSITE" id="PS50011"/>
    </source>
</evidence>
<keyword evidence="1" id="KW-0808">Transferase</keyword>